<organism evidence="2 3">
    <name type="scientific">Dulcicalothrix desertica PCC 7102</name>
    <dbReference type="NCBI Taxonomy" id="232991"/>
    <lineage>
        <taxon>Bacteria</taxon>
        <taxon>Bacillati</taxon>
        <taxon>Cyanobacteriota</taxon>
        <taxon>Cyanophyceae</taxon>
        <taxon>Nostocales</taxon>
        <taxon>Calotrichaceae</taxon>
        <taxon>Dulcicalothrix</taxon>
    </lineage>
</organism>
<accession>A0A3S1IXA9</accession>
<name>A0A3S1IXA9_9CYAN</name>
<dbReference type="AlphaFoldDB" id="A0A3S1IXA9"/>
<dbReference type="InterPro" id="IPR058587">
    <property type="entry name" value="CcmS"/>
</dbReference>
<evidence type="ECO:0000313" key="2">
    <source>
        <dbReference type="EMBL" id="RUT03953.1"/>
    </source>
</evidence>
<protein>
    <recommendedName>
        <fullName evidence="1">Chaperone protein CcmS domain-containing protein</fullName>
    </recommendedName>
</protein>
<evidence type="ECO:0000313" key="3">
    <source>
        <dbReference type="Proteomes" id="UP000271624"/>
    </source>
</evidence>
<dbReference type="EMBL" id="RSCL01000012">
    <property type="protein sequence ID" value="RUT03953.1"/>
    <property type="molecule type" value="Genomic_DNA"/>
</dbReference>
<sequence length="136" mass="15610">MFGKIIDWLNPFPKVDDKYQASFEASDFFKENDTVLGAVAWEGYQKTNSPGLVLVNDVTESSPKINYITRQSILKKMRRLSVDNENIKAIQNMVEVYEPPSDVVMVYVNRNSEMSVTMQKPIMSPKECYETLQKGM</sequence>
<proteinExistence type="predicted"/>
<gene>
    <name evidence="2" type="ORF">DSM106972_048670</name>
</gene>
<reference evidence="2" key="1">
    <citation type="submission" date="2018-12" db="EMBL/GenBank/DDBJ databases">
        <authorList>
            <person name="Will S."/>
            <person name="Neumann-Schaal M."/>
            <person name="Henke P."/>
        </authorList>
    </citation>
    <scope>NUCLEOTIDE SEQUENCE</scope>
    <source>
        <strain evidence="2">PCC 7102</strain>
    </source>
</reference>
<reference evidence="2" key="2">
    <citation type="journal article" date="2019" name="Genome Biol. Evol.">
        <title>Day and night: Metabolic profiles and evolutionary relationships of six axenic non-marine cyanobacteria.</title>
        <authorList>
            <person name="Will S.E."/>
            <person name="Henke P."/>
            <person name="Boedeker C."/>
            <person name="Huang S."/>
            <person name="Brinkmann H."/>
            <person name="Rohde M."/>
            <person name="Jarek M."/>
            <person name="Friedl T."/>
            <person name="Seufert S."/>
            <person name="Schumacher M."/>
            <person name="Overmann J."/>
            <person name="Neumann-Schaal M."/>
            <person name="Petersen J."/>
        </authorList>
    </citation>
    <scope>NUCLEOTIDE SEQUENCE [LARGE SCALE GENOMIC DNA]</scope>
    <source>
        <strain evidence="2">PCC 7102</strain>
    </source>
</reference>
<dbReference type="Proteomes" id="UP000271624">
    <property type="component" value="Unassembled WGS sequence"/>
</dbReference>
<evidence type="ECO:0000259" key="1">
    <source>
        <dbReference type="Pfam" id="PF26619"/>
    </source>
</evidence>
<feature type="domain" description="Chaperone protein CcmS" evidence="1">
    <location>
        <begin position="25"/>
        <end position="134"/>
    </location>
</feature>
<dbReference type="RefSeq" id="WP_127083220.1">
    <property type="nucleotide sequence ID" value="NZ_RSCL01000012.1"/>
</dbReference>
<comment type="caution">
    <text evidence="2">The sequence shown here is derived from an EMBL/GenBank/DDBJ whole genome shotgun (WGS) entry which is preliminary data.</text>
</comment>
<dbReference type="Pfam" id="PF26619">
    <property type="entry name" value="CcmS"/>
    <property type="match status" value="1"/>
</dbReference>
<dbReference type="OrthoDB" id="424127at2"/>
<keyword evidence="3" id="KW-1185">Reference proteome</keyword>